<evidence type="ECO:0000313" key="2">
    <source>
        <dbReference type="EMBL" id="MEF3083366.1"/>
    </source>
</evidence>
<gene>
    <name evidence="2" type="ORF">V3391_14225</name>
</gene>
<evidence type="ECO:0000313" key="3">
    <source>
        <dbReference type="Proteomes" id="UP001358324"/>
    </source>
</evidence>
<dbReference type="Gene3D" id="2.40.160.10">
    <property type="entry name" value="Porin"/>
    <property type="match status" value="1"/>
</dbReference>
<dbReference type="Proteomes" id="UP001358324">
    <property type="component" value="Unassembled WGS sequence"/>
</dbReference>
<reference evidence="2 3" key="1">
    <citation type="submission" date="2024-01" db="EMBL/GenBank/DDBJ databases">
        <title>Novel species of the genus Luteimonas isolated from rivers.</title>
        <authorList>
            <person name="Lu H."/>
        </authorList>
    </citation>
    <scope>NUCLEOTIDE SEQUENCE [LARGE SCALE GENOMIC DNA]</scope>
    <source>
        <strain evidence="2 3">SMYT11W</strain>
    </source>
</reference>
<keyword evidence="3" id="KW-1185">Reference proteome</keyword>
<dbReference type="Pfam" id="PF07396">
    <property type="entry name" value="Porin_O_P"/>
    <property type="match status" value="1"/>
</dbReference>
<proteinExistence type="predicted"/>
<sequence length="493" mass="53215">MNRTHPRALAAGALLGLATLPALAADTATETELRELIRLQAEQIQQQSAQLQALTRRLDAMGAPAVAASPATAPVDGVQAQIDAAVADTRQDDMAILQAQVAQLAASGGTGGGGGNVSWRRGGPEFRNSDRSFTFNPRGRVLVDFSSTHGSDFDSRNITGTNLRQARLGAQGTIGALGYKIDAELSNNTVSLSDAYLSWDTMLGSIPTEFYVGNKLKDRAIDSSTTLTRTPFMERNAVASVGMPASGYFGLGVQMKMIGQNWHTTFGITGDDVGNTGTETDSLTYSFRGHVNPIKRPSGFLHVGGWYVHEDYGVDTNRINRTPRVASRFNDNVRVSASAINDVTGEKVWGAELGGTWRNVWAFAETSETTLRSTSVGEVDQKAHSAYAGWLITGEKPGFSARSGVWGTTRVARPVTDGGIGAWELATRWDKYDFTDAARGGEGDSWTLGLNWYLNNWSRVMFNVVRWNTDNQVGAYAGRDSGHTFNVRTQVVF</sequence>
<accession>A0ABU7WHD1</accession>
<feature type="signal peptide" evidence="1">
    <location>
        <begin position="1"/>
        <end position="24"/>
    </location>
</feature>
<dbReference type="RefSeq" id="WP_332079102.1">
    <property type="nucleotide sequence ID" value="NZ_JAZHBM010000003.1"/>
</dbReference>
<dbReference type="EMBL" id="JAZHBM010000003">
    <property type="protein sequence ID" value="MEF3083366.1"/>
    <property type="molecule type" value="Genomic_DNA"/>
</dbReference>
<protein>
    <submittedName>
        <fullName evidence="2">Porin</fullName>
    </submittedName>
</protein>
<dbReference type="SUPFAM" id="SSF56935">
    <property type="entry name" value="Porins"/>
    <property type="match status" value="1"/>
</dbReference>
<organism evidence="2 3">
    <name type="scientific">Luteimonas flava</name>
    <dbReference type="NCBI Taxonomy" id="3115822"/>
    <lineage>
        <taxon>Bacteria</taxon>
        <taxon>Pseudomonadati</taxon>
        <taxon>Pseudomonadota</taxon>
        <taxon>Gammaproteobacteria</taxon>
        <taxon>Lysobacterales</taxon>
        <taxon>Lysobacteraceae</taxon>
        <taxon>Luteimonas</taxon>
    </lineage>
</organism>
<dbReference type="InterPro" id="IPR023614">
    <property type="entry name" value="Porin_dom_sf"/>
</dbReference>
<dbReference type="InterPro" id="IPR010870">
    <property type="entry name" value="Porin_O/P"/>
</dbReference>
<keyword evidence="1" id="KW-0732">Signal</keyword>
<feature type="chain" id="PRO_5047220842" evidence="1">
    <location>
        <begin position="25"/>
        <end position="493"/>
    </location>
</feature>
<evidence type="ECO:0000256" key="1">
    <source>
        <dbReference type="SAM" id="SignalP"/>
    </source>
</evidence>
<name>A0ABU7WHD1_9GAMM</name>
<comment type="caution">
    <text evidence="2">The sequence shown here is derived from an EMBL/GenBank/DDBJ whole genome shotgun (WGS) entry which is preliminary data.</text>
</comment>